<evidence type="ECO:0000313" key="5">
    <source>
        <dbReference type="EMBL" id="MDR5652279.1"/>
    </source>
</evidence>
<protein>
    <submittedName>
        <fullName evidence="5">LysR substrate-binding domain-containing protein</fullName>
    </submittedName>
</protein>
<feature type="domain" description="LysR substrate-binding" evidence="4">
    <location>
        <begin position="19"/>
        <end position="102"/>
    </location>
</feature>
<keyword evidence="2" id="KW-0805">Transcription regulation</keyword>
<comment type="caution">
    <text evidence="5">The sequence shown here is derived from an EMBL/GenBank/DDBJ whole genome shotgun (WGS) entry which is preliminary data.</text>
</comment>
<proteinExistence type="inferred from homology"/>
<dbReference type="Pfam" id="PF03466">
    <property type="entry name" value="LysR_substrate"/>
    <property type="match status" value="1"/>
</dbReference>
<comment type="similarity">
    <text evidence="1">Belongs to the LysR transcriptional regulatory family.</text>
</comment>
<reference evidence="5 6" key="1">
    <citation type="submission" date="2023-09" db="EMBL/GenBank/DDBJ databases">
        <title>Xinfangfangia sedmenti sp. nov., isolated the sedment.</title>
        <authorList>
            <person name="Xu L."/>
        </authorList>
    </citation>
    <scope>NUCLEOTIDE SEQUENCE [LARGE SCALE GENOMIC DNA]</scope>
    <source>
        <strain evidence="5 6">LG-4</strain>
    </source>
</reference>
<dbReference type="PANTHER" id="PTHR30126:SF5">
    <property type="entry name" value="HTH-TYPE TRANSCRIPTIONAL ACTIVATOR CMPR"/>
    <property type="match status" value="1"/>
</dbReference>
<sequence>MGTSYPPVDLPRPRIAAGGFFAAAGFAPPVRMEMGANEAIKQAVIAGLGLSVLSRGTCRLELAHGHLVELDAAGFPLQRHGHVAWPGGRRLSAGAAAFRAILPANPPADQASGRVNT</sequence>
<dbReference type="EMBL" id="JAVKPH010000005">
    <property type="protein sequence ID" value="MDR5652279.1"/>
    <property type="molecule type" value="Genomic_DNA"/>
</dbReference>
<evidence type="ECO:0000259" key="4">
    <source>
        <dbReference type="Pfam" id="PF03466"/>
    </source>
</evidence>
<evidence type="ECO:0000313" key="6">
    <source>
        <dbReference type="Proteomes" id="UP001247754"/>
    </source>
</evidence>
<evidence type="ECO:0000256" key="2">
    <source>
        <dbReference type="ARBA" id="ARBA00023015"/>
    </source>
</evidence>
<dbReference type="PANTHER" id="PTHR30126">
    <property type="entry name" value="HTH-TYPE TRANSCRIPTIONAL REGULATOR"/>
    <property type="match status" value="1"/>
</dbReference>
<keyword evidence="6" id="KW-1185">Reference proteome</keyword>
<dbReference type="RefSeq" id="WP_310456528.1">
    <property type="nucleotide sequence ID" value="NZ_JAVKPH010000005.1"/>
</dbReference>
<evidence type="ECO:0000256" key="3">
    <source>
        <dbReference type="ARBA" id="ARBA00023163"/>
    </source>
</evidence>
<organism evidence="5 6">
    <name type="scientific">Ruixingdingia sedimenti</name>
    <dbReference type="NCBI Taxonomy" id="3073604"/>
    <lineage>
        <taxon>Bacteria</taxon>
        <taxon>Pseudomonadati</taxon>
        <taxon>Pseudomonadota</taxon>
        <taxon>Alphaproteobacteria</taxon>
        <taxon>Rhodobacterales</taxon>
        <taxon>Paracoccaceae</taxon>
        <taxon>Ruixingdingia</taxon>
    </lineage>
</organism>
<name>A0ABU1F5X5_9RHOB</name>
<dbReference type="SUPFAM" id="SSF53850">
    <property type="entry name" value="Periplasmic binding protein-like II"/>
    <property type="match status" value="1"/>
</dbReference>
<accession>A0ABU1F5X5</accession>
<dbReference type="Proteomes" id="UP001247754">
    <property type="component" value="Unassembled WGS sequence"/>
</dbReference>
<evidence type="ECO:0000256" key="1">
    <source>
        <dbReference type="ARBA" id="ARBA00009437"/>
    </source>
</evidence>
<gene>
    <name evidence="5" type="ORF">RGD00_06680</name>
</gene>
<dbReference type="InterPro" id="IPR005119">
    <property type="entry name" value="LysR_subst-bd"/>
</dbReference>
<keyword evidence="3" id="KW-0804">Transcription</keyword>
<dbReference type="Gene3D" id="3.40.190.290">
    <property type="match status" value="1"/>
</dbReference>